<organism evidence="2 3">
    <name type="scientific">Mycobacterium tuberculosis</name>
    <dbReference type="NCBI Taxonomy" id="1773"/>
    <lineage>
        <taxon>Bacteria</taxon>
        <taxon>Bacillati</taxon>
        <taxon>Actinomycetota</taxon>
        <taxon>Actinomycetes</taxon>
        <taxon>Mycobacteriales</taxon>
        <taxon>Mycobacteriaceae</taxon>
        <taxon>Mycobacterium</taxon>
        <taxon>Mycobacterium tuberculosis complex</taxon>
    </lineage>
</organism>
<name>A0A0U0SHH6_MYCTX</name>
<evidence type="ECO:0000313" key="2">
    <source>
        <dbReference type="EMBL" id="COW76896.1"/>
    </source>
</evidence>
<dbReference type="AlphaFoldDB" id="A0A0U0SHH6"/>
<gene>
    <name evidence="2" type="ORF">ERS007703_04189</name>
</gene>
<feature type="region of interest" description="Disordered" evidence="1">
    <location>
        <begin position="60"/>
        <end position="95"/>
    </location>
</feature>
<protein>
    <submittedName>
        <fullName evidence="2">Uncharacterized protein</fullName>
    </submittedName>
</protein>
<evidence type="ECO:0000313" key="3">
    <source>
        <dbReference type="Proteomes" id="UP000038802"/>
    </source>
</evidence>
<evidence type="ECO:0000256" key="1">
    <source>
        <dbReference type="SAM" id="MobiDB-lite"/>
    </source>
</evidence>
<reference evidence="3" key="1">
    <citation type="submission" date="2015-03" db="EMBL/GenBank/DDBJ databases">
        <authorList>
            <consortium name="Pathogen Informatics"/>
        </authorList>
    </citation>
    <scope>NUCLEOTIDE SEQUENCE [LARGE SCALE GENOMIC DNA]</scope>
    <source>
        <strain evidence="3">K00500041</strain>
    </source>
</reference>
<accession>A0A0U0SHH6</accession>
<dbReference type="Proteomes" id="UP000038802">
    <property type="component" value="Unassembled WGS sequence"/>
</dbReference>
<dbReference type="EMBL" id="CSAE01000688">
    <property type="protein sequence ID" value="COW76896.1"/>
    <property type="molecule type" value="Genomic_DNA"/>
</dbReference>
<sequence>MIPVPAGISLPMITFSFRPLSLSLRQLIAASVSTRVVSWNDAADSHESVASDAFVMPISTGRPAAGSPPSATTRRFSASNSARSISEPGKNSVEPESMMVTRRSIWRTITSMCLSWIDTPWAR</sequence>
<feature type="compositionally biased region" description="Polar residues" evidence="1">
    <location>
        <begin position="69"/>
        <end position="84"/>
    </location>
</feature>
<proteinExistence type="predicted"/>